<reference evidence="2 3" key="1">
    <citation type="submission" date="2019-08" db="EMBL/GenBank/DDBJ databases">
        <title>Draft genome sequences of two oriental melons (Cucumis melo L. var makuwa).</title>
        <authorList>
            <person name="Kwon S.-Y."/>
        </authorList>
    </citation>
    <scope>NUCLEOTIDE SEQUENCE [LARGE SCALE GENOMIC DNA]</scope>
    <source>
        <strain evidence="3">cv. Chang Bougi</strain>
        <tissue evidence="2">Leaf</tissue>
    </source>
</reference>
<dbReference type="SUPFAM" id="SSF53098">
    <property type="entry name" value="Ribonuclease H-like"/>
    <property type="match status" value="1"/>
</dbReference>
<dbReference type="GO" id="GO:0003676">
    <property type="term" value="F:nucleic acid binding"/>
    <property type="evidence" value="ECO:0007669"/>
    <property type="project" value="InterPro"/>
</dbReference>
<dbReference type="EMBL" id="SSTD01019069">
    <property type="protein sequence ID" value="TYJ97037.1"/>
    <property type="molecule type" value="Genomic_DNA"/>
</dbReference>
<dbReference type="Gene3D" id="3.30.420.10">
    <property type="entry name" value="Ribonuclease H-like superfamily/Ribonuclease H"/>
    <property type="match status" value="1"/>
</dbReference>
<dbReference type="AlphaFoldDB" id="A0A5D3BD35"/>
<dbReference type="PANTHER" id="PTHR48475:SF1">
    <property type="entry name" value="RNASE H TYPE-1 DOMAIN-CONTAINING PROTEIN"/>
    <property type="match status" value="1"/>
</dbReference>
<comment type="caution">
    <text evidence="2">The sequence shown here is derived from an EMBL/GenBank/DDBJ whole genome shotgun (WGS) entry which is preliminary data.</text>
</comment>
<dbReference type="GO" id="GO:0015074">
    <property type="term" value="P:DNA integration"/>
    <property type="evidence" value="ECO:0007669"/>
    <property type="project" value="InterPro"/>
</dbReference>
<accession>A0A5D3BD35</accession>
<dbReference type="PROSITE" id="PS50994">
    <property type="entry name" value="INTEGRASE"/>
    <property type="match status" value="1"/>
</dbReference>
<dbReference type="PANTHER" id="PTHR48475">
    <property type="entry name" value="RIBONUCLEASE H"/>
    <property type="match status" value="1"/>
</dbReference>
<sequence length="440" mass="50507">MAKLFVKYNITHKVATTYHSQTNGQVEVSNTKIKKILEKVVNSSCKDWTDHLDSTLWTYRTAYKTPLGISPYALVFGKPCHLPLKLEHKTLWACKKLNFEYNVAGEAMLLQLNEFQECHSQAYENAKIYKEKTKVTFVHNGLDCFWSRKSPHMVLWRSPRWTRLMHLSPRWKTHPFTIKLIVNFNLFTSQWPTNTRKLLKPFIPPSSPQKMMLHSLQSQVKRPEASKKPESASQKSVLEGFGVCNEWSIPWLDEEPQGHQVIPIHGGEVVFEILAYHWDIPANCYGDVSAEEAVEEVEIVDLELPLTIYDSLFQDILVEKDAGDTSSEEEAQLEKEVELLNVLHNVIMDPMNVTFKEMLLENVVMKDQIASLNTQVYGLEATVSTLNSTVVQLSSTLTNLTSLMMAHSNQSRHIVDRHDKWNICTWCLYSVFPSLSSHLS</sequence>
<dbReference type="InterPro" id="IPR012337">
    <property type="entry name" value="RNaseH-like_sf"/>
</dbReference>
<protein>
    <submittedName>
        <fullName evidence="2">Pol</fullName>
    </submittedName>
</protein>
<evidence type="ECO:0000313" key="2">
    <source>
        <dbReference type="EMBL" id="TYJ97037.1"/>
    </source>
</evidence>
<name>A0A5D3BD35_CUCMM</name>
<feature type="domain" description="Integrase catalytic" evidence="1">
    <location>
        <begin position="1"/>
        <end position="79"/>
    </location>
</feature>
<dbReference type="InterPro" id="IPR001584">
    <property type="entry name" value="Integrase_cat-core"/>
</dbReference>
<organism evidence="2 3">
    <name type="scientific">Cucumis melo var. makuwa</name>
    <name type="common">Oriental melon</name>
    <dbReference type="NCBI Taxonomy" id="1194695"/>
    <lineage>
        <taxon>Eukaryota</taxon>
        <taxon>Viridiplantae</taxon>
        <taxon>Streptophyta</taxon>
        <taxon>Embryophyta</taxon>
        <taxon>Tracheophyta</taxon>
        <taxon>Spermatophyta</taxon>
        <taxon>Magnoliopsida</taxon>
        <taxon>eudicotyledons</taxon>
        <taxon>Gunneridae</taxon>
        <taxon>Pentapetalae</taxon>
        <taxon>rosids</taxon>
        <taxon>fabids</taxon>
        <taxon>Cucurbitales</taxon>
        <taxon>Cucurbitaceae</taxon>
        <taxon>Benincaseae</taxon>
        <taxon>Cucumis</taxon>
    </lineage>
</organism>
<proteinExistence type="predicted"/>
<gene>
    <name evidence="2" type="ORF">E5676_scaffold506G00990</name>
</gene>
<evidence type="ECO:0000259" key="1">
    <source>
        <dbReference type="PROSITE" id="PS50994"/>
    </source>
</evidence>
<evidence type="ECO:0000313" key="3">
    <source>
        <dbReference type="Proteomes" id="UP000321947"/>
    </source>
</evidence>
<dbReference type="Proteomes" id="UP000321947">
    <property type="component" value="Unassembled WGS sequence"/>
</dbReference>
<dbReference type="InterPro" id="IPR036397">
    <property type="entry name" value="RNaseH_sf"/>
</dbReference>